<keyword evidence="3" id="KW-1185">Reference proteome</keyword>
<feature type="region of interest" description="Disordered" evidence="1">
    <location>
        <begin position="358"/>
        <end position="464"/>
    </location>
</feature>
<feature type="compositionally biased region" description="Basic and acidic residues" evidence="1">
    <location>
        <begin position="376"/>
        <end position="389"/>
    </location>
</feature>
<comment type="caution">
    <text evidence="2">The sequence shown here is derived from an EMBL/GenBank/DDBJ whole genome shotgun (WGS) entry which is preliminary data.</text>
</comment>
<reference evidence="2 3" key="1">
    <citation type="journal article" date="2024" name="Plant Biotechnol. J.">
        <title>Dendrobium thyrsiflorum genome and its molecular insights into genes involved in important horticultural traits.</title>
        <authorList>
            <person name="Chen B."/>
            <person name="Wang J.Y."/>
            <person name="Zheng P.J."/>
            <person name="Li K.L."/>
            <person name="Liang Y.M."/>
            <person name="Chen X.F."/>
            <person name="Zhang C."/>
            <person name="Zhao X."/>
            <person name="He X."/>
            <person name="Zhang G.Q."/>
            <person name="Liu Z.J."/>
            <person name="Xu Q."/>
        </authorList>
    </citation>
    <scope>NUCLEOTIDE SEQUENCE [LARGE SCALE GENOMIC DNA]</scope>
    <source>
        <strain evidence="2">GZMU011</strain>
    </source>
</reference>
<evidence type="ECO:0000313" key="3">
    <source>
        <dbReference type="Proteomes" id="UP001552299"/>
    </source>
</evidence>
<proteinExistence type="predicted"/>
<dbReference type="Proteomes" id="UP001552299">
    <property type="component" value="Unassembled WGS sequence"/>
</dbReference>
<organism evidence="2 3">
    <name type="scientific">Dendrobium thyrsiflorum</name>
    <name type="common">Pinecone-like raceme dendrobium</name>
    <name type="synonym">Orchid</name>
    <dbReference type="NCBI Taxonomy" id="117978"/>
    <lineage>
        <taxon>Eukaryota</taxon>
        <taxon>Viridiplantae</taxon>
        <taxon>Streptophyta</taxon>
        <taxon>Embryophyta</taxon>
        <taxon>Tracheophyta</taxon>
        <taxon>Spermatophyta</taxon>
        <taxon>Magnoliopsida</taxon>
        <taxon>Liliopsida</taxon>
        <taxon>Asparagales</taxon>
        <taxon>Orchidaceae</taxon>
        <taxon>Epidendroideae</taxon>
        <taxon>Malaxideae</taxon>
        <taxon>Dendrobiinae</taxon>
        <taxon>Dendrobium</taxon>
    </lineage>
</organism>
<feature type="compositionally biased region" description="Basic and acidic residues" evidence="1">
    <location>
        <begin position="555"/>
        <end position="572"/>
    </location>
</feature>
<feature type="region of interest" description="Disordered" evidence="1">
    <location>
        <begin position="533"/>
        <end position="588"/>
    </location>
</feature>
<accession>A0ABD0UT95</accession>
<sequence>MGESLTEQCRVEVEGPWVVNFFSRRRSNDGRGICPLTGDFAAKWHRRINSYDSGPSEPCDSPPNGTTKLWLWPTPANTHPRSTRYPWTKQPMAADKDPSVSYLLTYTLFMDLQNTAFTVQLGRGAMIQLANAIVETRNARATIQFGSVDFLAIAARTAAIPVNGRNTKRFARRLNATEALTHRVHLPAPRPTTEQPRRRVSVFERLSKSEASTAKRVVTGGRISLVASSTTTPSTGLSAPGRYDVEASSGGRLTRRQRRKKNTKLRAQQQFLIHPSNLSVQEIEANIPTWNKFSDLKWRAEAIFLGPTAEVPAPPKKREPETLLARVYRVLKTVKENGLQKRRYQRLVMIEARRTPPRKRLSFPASERNKRGQRASHGEHRGVTPEHRIWRPKPHRDEEENEERVMNLGVTSDVASQRSAPNSQEHQKWSHDDTYSDGQHLRESSRGSHLPATLPKEESNFDHSPRVEEVFLPSQEPEIQWRRHSEIHILEEEEKDDMEGEIDIMGEEEEEEEEEMNDSLNMEVVYMMRHTEVDYDDGEDDGDWHPQPRRRRQRQREIDSIIGEGEHSQREQEVEEVEENPLGNEDSTLADIRRQMRAKDREISQLNKNMTEMMA</sequence>
<name>A0ABD0UT95_DENTH</name>
<feature type="compositionally biased region" description="Basic and acidic residues" evidence="1">
    <location>
        <begin position="425"/>
        <end position="446"/>
    </location>
</feature>
<evidence type="ECO:0000313" key="2">
    <source>
        <dbReference type="EMBL" id="KAL0915899.1"/>
    </source>
</evidence>
<evidence type="ECO:0000256" key="1">
    <source>
        <dbReference type="SAM" id="MobiDB-lite"/>
    </source>
</evidence>
<dbReference type="AlphaFoldDB" id="A0ABD0UT95"/>
<feature type="compositionally biased region" description="Polar residues" evidence="1">
    <location>
        <begin position="409"/>
        <end position="424"/>
    </location>
</feature>
<dbReference type="EMBL" id="JANQDX010000011">
    <property type="protein sequence ID" value="KAL0915899.1"/>
    <property type="molecule type" value="Genomic_DNA"/>
</dbReference>
<feature type="compositionally biased region" description="Basic residues" evidence="1">
    <location>
        <begin position="253"/>
        <end position="262"/>
    </location>
</feature>
<protein>
    <submittedName>
        <fullName evidence="2">Uncharacterized protein</fullName>
    </submittedName>
</protein>
<feature type="region of interest" description="Disordered" evidence="1">
    <location>
        <begin position="229"/>
        <end position="262"/>
    </location>
</feature>
<gene>
    <name evidence="2" type="ORF">M5K25_013366</name>
</gene>
<feature type="compositionally biased region" description="Basic and acidic residues" evidence="1">
    <location>
        <begin position="455"/>
        <end position="464"/>
    </location>
</feature>